<evidence type="ECO:0000313" key="3">
    <source>
        <dbReference type="Proteomes" id="UP000278807"/>
    </source>
</evidence>
<organism evidence="4">
    <name type="scientific">Rodentolepis nana</name>
    <name type="common">Dwarf tapeworm</name>
    <name type="synonym">Hymenolepis nana</name>
    <dbReference type="NCBI Taxonomy" id="102285"/>
    <lineage>
        <taxon>Eukaryota</taxon>
        <taxon>Metazoa</taxon>
        <taxon>Spiralia</taxon>
        <taxon>Lophotrochozoa</taxon>
        <taxon>Platyhelminthes</taxon>
        <taxon>Cestoda</taxon>
        <taxon>Eucestoda</taxon>
        <taxon>Cyclophyllidea</taxon>
        <taxon>Hymenolepididae</taxon>
        <taxon>Rodentolepis</taxon>
    </lineage>
</organism>
<evidence type="ECO:0000313" key="4">
    <source>
        <dbReference type="WBParaSite" id="HNAJ_0000525201-mRNA-1"/>
    </source>
</evidence>
<feature type="compositionally biased region" description="Basic and acidic residues" evidence="1">
    <location>
        <begin position="7"/>
        <end position="31"/>
    </location>
</feature>
<gene>
    <name evidence="2" type="ORF">HNAJ_LOCUS5250</name>
</gene>
<evidence type="ECO:0000313" key="2">
    <source>
        <dbReference type="EMBL" id="VDO01110.1"/>
    </source>
</evidence>
<name>A0A0R3TDW3_RODNA</name>
<reference evidence="2 3" key="2">
    <citation type="submission" date="2018-11" db="EMBL/GenBank/DDBJ databases">
        <authorList>
            <consortium name="Pathogen Informatics"/>
        </authorList>
    </citation>
    <scope>NUCLEOTIDE SEQUENCE [LARGE SCALE GENOMIC DNA]</scope>
</reference>
<proteinExistence type="predicted"/>
<dbReference type="AlphaFoldDB" id="A0A0R3TDW3"/>
<feature type="region of interest" description="Disordered" evidence="1">
    <location>
        <begin position="1"/>
        <end position="50"/>
    </location>
</feature>
<dbReference type="Proteomes" id="UP000278807">
    <property type="component" value="Unassembled WGS sequence"/>
</dbReference>
<dbReference type="WBParaSite" id="HNAJ_0000525201-mRNA-1">
    <property type="protein sequence ID" value="HNAJ_0000525201-mRNA-1"/>
    <property type="gene ID" value="HNAJ_0000525201"/>
</dbReference>
<protein>
    <submittedName>
        <fullName evidence="2 4">Uncharacterized protein</fullName>
    </submittedName>
</protein>
<sequence length="101" mass="11575">MNPPQQRGDESVSRRRDISTEVVECNHEAHVRPRTGPRLPSDPEGPRRYRKDARNHTIWLTSPDFPYICSSFVGANPFHSSRNFSLLTTTTNDTPPDELQE</sequence>
<reference evidence="4" key="1">
    <citation type="submission" date="2017-02" db="UniProtKB">
        <authorList>
            <consortium name="WormBaseParasite"/>
        </authorList>
    </citation>
    <scope>IDENTIFICATION</scope>
</reference>
<keyword evidence="3" id="KW-1185">Reference proteome</keyword>
<accession>A0A0R3TDW3</accession>
<dbReference type="EMBL" id="UZAE01004299">
    <property type="protein sequence ID" value="VDO01110.1"/>
    <property type="molecule type" value="Genomic_DNA"/>
</dbReference>
<evidence type="ECO:0000256" key="1">
    <source>
        <dbReference type="SAM" id="MobiDB-lite"/>
    </source>
</evidence>